<evidence type="ECO:0000313" key="4">
    <source>
        <dbReference type="Proteomes" id="UP000624325"/>
    </source>
</evidence>
<dbReference type="SMART" id="SM00382">
    <property type="entry name" value="AAA"/>
    <property type="match status" value="1"/>
</dbReference>
<comment type="similarity">
    <text evidence="1">Belongs to the AAA ATPase family. BCS1 subfamily.</text>
</comment>
<dbReference type="Pfam" id="PF19347">
    <property type="entry name" value="DUF5925"/>
    <property type="match status" value="1"/>
</dbReference>
<dbReference type="Gene3D" id="3.40.50.300">
    <property type="entry name" value="P-loop containing nucleotide triphosphate hydrolases"/>
    <property type="match status" value="1"/>
</dbReference>
<dbReference type="Pfam" id="PF00004">
    <property type="entry name" value="AAA"/>
    <property type="match status" value="1"/>
</dbReference>
<dbReference type="PANTHER" id="PTHR23070">
    <property type="entry name" value="BCS1 AAA-TYPE ATPASE"/>
    <property type="match status" value="1"/>
</dbReference>
<protein>
    <recommendedName>
        <fullName evidence="2">AAA+ ATPase domain-containing protein</fullName>
    </recommendedName>
</protein>
<evidence type="ECO:0000313" key="3">
    <source>
        <dbReference type="EMBL" id="GIF61253.1"/>
    </source>
</evidence>
<dbReference type="EMBL" id="BONC01000095">
    <property type="protein sequence ID" value="GIF61253.1"/>
    <property type="molecule type" value="Genomic_DNA"/>
</dbReference>
<reference evidence="3 4" key="1">
    <citation type="submission" date="2021-01" db="EMBL/GenBank/DDBJ databases">
        <title>Whole genome shotgun sequence of Asanoa iriomotensis NBRC 100142.</title>
        <authorList>
            <person name="Komaki H."/>
            <person name="Tamura T."/>
        </authorList>
    </citation>
    <scope>NUCLEOTIDE SEQUENCE [LARGE SCALE GENOMIC DNA]</scope>
    <source>
        <strain evidence="3 4">NBRC 100142</strain>
    </source>
</reference>
<dbReference type="InterPro" id="IPR003593">
    <property type="entry name" value="AAA+_ATPase"/>
</dbReference>
<dbReference type="InterPro" id="IPR027417">
    <property type="entry name" value="P-loop_NTPase"/>
</dbReference>
<dbReference type="Proteomes" id="UP000624325">
    <property type="component" value="Unassembled WGS sequence"/>
</dbReference>
<feature type="domain" description="AAA+ ATPase" evidence="2">
    <location>
        <begin position="187"/>
        <end position="322"/>
    </location>
</feature>
<evidence type="ECO:0000256" key="1">
    <source>
        <dbReference type="ARBA" id="ARBA00007448"/>
    </source>
</evidence>
<evidence type="ECO:0000259" key="2">
    <source>
        <dbReference type="SMART" id="SM00382"/>
    </source>
</evidence>
<name>A0ABQ4CEQ5_9ACTN</name>
<dbReference type="SUPFAM" id="SSF52540">
    <property type="entry name" value="P-loop containing nucleoside triphosphate hydrolases"/>
    <property type="match status" value="1"/>
</dbReference>
<dbReference type="InterPro" id="IPR003959">
    <property type="entry name" value="ATPase_AAA_core"/>
</dbReference>
<dbReference type="InterPro" id="IPR045969">
    <property type="entry name" value="DUF5925"/>
</dbReference>
<sequence>MLDGRIPGSGGADHTGPLGRILHFDDMDVPSDVVDALALSSFVSGDQPWARTKRLDRVRTDASLLPPGAKLARVAVDEGRDARLAIGEGWTVRAVRWRTGGASITVTAVTEELADSVLAECTAGATEPAVVDTGEVEIGFWHQSQMGPTRTARNVACDDWSTIRDNYEKSAGEAIDRLADLTPATVNGRLLIMHGSPGTGKTTALRALARAWRDWCQVDLVIDPQQLFTDPAYLAKVAAGGPTDSRRWRLLLLEDSDDLIRADGLTTNTQQLSRLLNLTDGLLGQGGNVIVAVTTNEKIGRLHPAVLRPGRCMAQIEVGPLPYEQATAWLGSSTGVAAYGATLAELLALRDGRPSVTTPTTPAPSGFYL</sequence>
<keyword evidence="4" id="KW-1185">Reference proteome</keyword>
<accession>A0ABQ4CEQ5</accession>
<proteinExistence type="inferred from homology"/>
<gene>
    <name evidence="3" type="ORF">Air01nite_73480</name>
</gene>
<organism evidence="3 4">
    <name type="scientific">Asanoa iriomotensis</name>
    <dbReference type="NCBI Taxonomy" id="234613"/>
    <lineage>
        <taxon>Bacteria</taxon>
        <taxon>Bacillati</taxon>
        <taxon>Actinomycetota</taxon>
        <taxon>Actinomycetes</taxon>
        <taxon>Micromonosporales</taxon>
        <taxon>Micromonosporaceae</taxon>
        <taxon>Asanoa</taxon>
    </lineage>
</organism>
<dbReference type="InterPro" id="IPR050747">
    <property type="entry name" value="Mitochondrial_chaperone_BCS1"/>
</dbReference>
<comment type="caution">
    <text evidence="3">The sequence shown here is derived from an EMBL/GenBank/DDBJ whole genome shotgun (WGS) entry which is preliminary data.</text>
</comment>
<dbReference type="RefSeq" id="WP_203708070.1">
    <property type="nucleotide sequence ID" value="NZ_BAAALU010000019.1"/>
</dbReference>